<dbReference type="AlphaFoldDB" id="A0ABD3GSR8"/>
<keyword evidence="5" id="KW-1185">Reference proteome</keyword>
<sequence>MVFDKEERMIDDYTGIIPVKKCGTVVGFSRNFVYVCVYGHLRSFEGNVCFMATKIRPVEDFNEITFHFIQVIYVHGRDFSPPRTSAYPLGLDQMQKLLKAGYGLTNSNIICGGEQTMRKERTKRQTSTLVVQQ</sequence>
<name>A0ABD3GSR8_9MARC</name>
<dbReference type="SUPFAM" id="SSF50249">
    <property type="entry name" value="Nucleic acid-binding proteins"/>
    <property type="match status" value="1"/>
</dbReference>
<organism evidence="4 5">
    <name type="scientific">Riccia sorocarpa</name>
    <dbReference type="NCBI Taxonomy" id="122646"/>
    <lineage>
        <taxon>Eukaryota</taxon>
        <taxon>Viridiplantae</taxon>
        <taxon>Streptophyta</taxon>
        <taxon>Embryophyta</taxon>
        <taxon>Marchantiophyta</taxon>
        <taxon>Marchantiopsida</taxon>
        <taxon>Marchantiidae</taxon>
        <taxon>Marchantiales</taxon>
        <taxon>Ricciaceae</taxon>
        <taxon>Riccia</taxon>
    </lineage>
</organism>
<comment type="subcellular location">
    <subcellularLocation>
        <location evidence="1">Nucleus</location>
    </subcellularLocation>
</comment>
<protein>
    <submittedName>
        <fullName evidence="4">Uncharacterized protein</fullName>
    </submittedName>
</protein>
<dbReference type="InterPro" id="IPR040260">
    <property type="entry name" value="RFA2-like"/>
</dbReference>
<gene>
    <name evidence="4" type="ORF">R1sor_000314</name>
</gene>
<evidence type="ECO:0000313" key="5">
    <source>
        <dbReference type="Proteomes" id="UP001633002"/>
    </source>
</evidence>
<dbReference type="GO" id="GO:0005634">
    <property type="term" value="C:nucleus"/>
    <property type="evidence" value="ECO:0007669"/>
    <property type="project" value="UniProtKB-SubCell"/>
</dbReference>
<evidence type="ECO:0000256" key="2">
    <source>
        <dbReference type="ARBA" id="ARBA00023125"/>
    </source>
</evidence>
<reference evidence="4 5" key="1">
    <citation type="submission" date="2024-09" db="EMBL/GenBank/DDBJ databases">
        <title>Chromosome-scale assembly of Riccia sorocarpa.</title>
        <authorList>
            <person name="Paukszto L."/>
        </authorList>
    </citation>
    <scope>NUCLEOTIDE SEQUENCE [LARGE SCALE GENOMIC DNA]</scope>
    <source>
        <strain evidence="4">LP-2024</strain>
        <tissue evidence="4">Aerial parts of the thallus</tissue>
    </source>
</reference>
<dbReference type="Proteomes" id="UP001633002">
    <property type="component" value="Unassembled WGS sequence"/>
</dbReference>
<evidence type="ECO:0000256" key="3">
    <source>
        <dbReference type="ARBA" id="ARBA00023242"/>
    </source>
</evidence>
<evidence type="ECO:0000313" key="4">
    <source>
        <dbReference type="EMBL" id="KAL3682292.1"/>
    </source>
</evidence>
<evidence type="ECO:0000256" key="1">
    <source>
        <dbReference type="ARBA" id="ARBA00004123"/>
    </source>
</evidence>
<dbReference type="PANTHER" id="PTHR13989">
    <property type="entry name" value="REPLICATION PROTEIN A-RELATED"/>
    <property type="match status" value="1"/>
</dbReference>
<dbReference type="InterPro" id="IPR012340">
    <property type="entry name" value="NA-bd_OB-fold"/>
</dbReference>
<dbReference type="Gene3D" id="2.40.50.140">
    <property type="entry name" value="Nucleic acid-binding proteins"/>
    <property type="match status" value="1"/>
</dbReference>
<dbReference type="EMBL" id="JBJQOH010000006">
    <property type="protein sequence ID" value="KAL3682292.1"/>
    <property type="molecule type" value="Genomic_DNA"/>
</dbReference>
<accession>A0ABD3GSR8</accession>
<keyword evidence="2" id="KW-0238">DNA-binding</keyword>
<dbReference type="GO" id="GO:0003677">
    <property type="term" value="F:DNA binding"/>
    <property type="evidence" value="ECO:0007669"/>
    <property type="project" value="UniProtKB-KW"/>
</dbReference>
<keyword evidence="3" id="KW-0539">Nucleus</keyword>
<proteinExistence type="predicted"/>
<dbReference type="PANTHER" id="PTHR13989:SF16">
    <property type="entry name" value="REPLICATION PROTEIN A2"/>
    <property type="match status" value="1"/>
</dbReference>
<comment type="caution">
    <text evidence="4">The sequence shown here is derived from an EMBL/GenBank/DDBJ whole genome shotgun (WGS) entry which is preliminary data.</text>
</comment>